<dbReference type="GO" id="GO:0009007">
    <property type="term" value="F:site-specific DNA-methyltransferase (adenine-specific) activity"/>
    <property type="evidence" value="ECO:0007669"/>
    <property type="project" value="UniProtKB-EC"/>
</dbReference>
<dbReference type="GO" id="GO:0009307">
    <property type="term" value="P:DNA restriction-modification system"/>
    <property type="evidence" value="ECO:0007669"/>
    <property type="project" value="UniProtKB-KW"/>
</dbReference>
<name>D4YVU1_9LACO</name>
<keyword evidence="8" id="KW-1185">Reference proteome</keyword>
<dbReference type="SUPFAM" id="SSF53335">
    <property type="entry name" value="S-adenosyl-L-methionine-dependent methyltransferases"/>
    <property type="match status" value="1"/>
</dbReference>
<dbReference type="GO" id="GO:0008170">
    <property type="term" value="F:N-methyltransferase activity"/>
    <property type="evidence" value="ECO:0007669"/>
    <property type="project" value="InterPro"/>
</dbReference>
<dbReference type="OrthoDB" id="9800801at2"/>
<sequence length="633" mass="73314">MTNNEERFKATTPNFRTEAAKKLAELFPEVVADGQIDTDALEELLNPDLEDEESNEKYEFIWRGKKNSKRIADAPARDTTLIMDKDKSKDWENTKNVYIEGDNLEALKLMQKAYGEKVKIIYIDPPYNTGHDFVYKDNYHDSYQNYLETTGQLDDEGNITTTNKESNGRYHTDWLNMMYPRLKLARNLLTKDGVIFISIDDNEHDRLKIMCDEIFGESNFQADFIWKSTAGSNTGSAIKTVTEYIVCYAKNSRFFEAAGIEPANDNKYKLEDEYVKRRGKYLLNKLDRRMTPLHYSESLNYPIQMPDNTSIYPGGKGKQDNWNWRWSKNKLQWGIDNKFIVMKKGKQGWSVYFKQYQKVDNEDNQINRTLPQQNLLDIDGVSSARGTKEVTDLFNNDKVFDYPKPINLLKHLIKIIAEKDITILDFFSGSGSTAQAVMEQNAEDGGHRKFIMVQLPEKTDKKSVAYKDGYKNIPDIAEERIRRAGEAIQKEHPKADIDTGFKVFKLERSTIKQWDKNPENFEAQLELIHSPFTQESTNDQRALEIAIKSGIDLEASPEVDGDNYHFVTDDKEVFAILGNYDENLLEKINKQRKLPNATVVLREMNNGSETKFNLIEKLKQEPELNDHFSLEWL</sequence>
<dbReference type="GO" id="GO:0003677">
    <property type="term" value="F:DNA binding"/>
    <property type="evidence" value="ECO:0007669"/>
    <property type="project" value="InterPro"/>
</dbReference>
<dbReference type="Proteomes" id="UP000004069">
    <property type="component" value="Unassembled WGS sequence"/>
</dbReference>
<keyword evidence="4" id="KW-0949">S-adenosyl-L-methionine</keyword>
<feature type="domain" description="DNA methylase N-4/N-6" evidence="6">
    <location>
        <begin position="118"/>
        <end position="443"/>
    </location>
</feature>
<evidence type="ECO:0000313" key="7">
    <source>
        <dbReference type="EMBL" id="EFG54700.1"/>
    </source>
</evidence>
<dbReference type="InterPro" id="IPR002052">
    <property type="entry name" value="DNA_methylase_N6_adenine_CS"/>
</dbReference>
<dbReference type="PIRSF" id="PIRSF015855">
    <property type="entry name" value="TypeIII_Mtase_mKpnI"/>
    <property type="match status" value="1"/>
</dbReference>
<organism evidence="7 8">
    <name type="scientific">Lactobacillus amylolyticus DSM 11664</name>
    <dbReference type="NCBI Taxonomy" id="585524"/>
    <lineage>
        <taxon>Bacteria</taxon>
        <taxon>Bacillati</taxon>
        <taxon>Bacillota</taxon>
        <taxon>Bacilli</taxon>
        <taxon>Lactobacillales</taxon>
        <taxon>Lactobacillaceae</taxon>
        <taxon>Lactobacillus</taxon>
    </lineage>
</organism>
<dbReference type="eggNOG" id="COG2189">
    <property type="taxonomic scope" value="Bacteria"/>
</dbReference>
<evidence type="ECO:0000259" key="6">
    <source>
        <dbReference type="Pfam" id="PF01555"/>
    </source>
</evidence>
<comment type="similarity">
    <text evidence="1">Belongs to the N(4)/N(6)-methyltransferase family.</text>
</comment>
<keyword evidence="3 7" id="KW-0808">Transferase</keyword>
<dbReference type="EC" id="2.1.1.72" evidence="7"/>
<evidence type="ECO:0000256" key="3">
    <source>
        <dbReference type="ARBA" id="ARBA00022679"/>
    </source>
</evidence>
<evidence type="ECO:0000256" key="4">
    <source>
        <dbReference type="ARBA" id="ARBA00022691"/>
    </source>
</evidence>
<evidence type="ECO:0000256" key="1">
    <source>
        <dbReference type="ARBA" id="ARBA00006594"/>
    </source>
</evidence>
<dbReference type="Gene3D" id="3.40.50.150">
    <property type="entry name" value="Vaccinia Virus protein VP39"/>
    <property type="match status" value="1"/>
</dbReference>
<protein>
    <submittedName>
        <fullName evidence="7">DNA (Cytosine-5-)-methyltransferase</fullName>
        <ecNumber evidence="7">2.1.1.72</ecNumber>
    </submittedName>
</protein>
<accession>D4YVU1</accession>
<reference evidence="7 8" key="1">
    <citation type="submission" date="2010-04" db="EMBL/GenBank/DDBJ databases">
        <authorList>
            <person name="Muzny D."/>
            <person name="Qin X."/>
            <person name="Deng J."/>
            <person name="Jiang H."/>
            <person name="Liu Y."/>
            <person name="Qu J."/>
            <person name="Song X.-Z."/>
            <person name="Zhang L."/>
            <person name="Thornton R."/>
            <person name="Coyle M."/>
            <person name="Francisco L."/>
            <person name="Jackson L."/>
            <person name="Javaid M."/>
            <person name="Korchina V."/>
            <person name="Kovar C."/>
            <person name="Mata R."/>
            <person name="Mathew T."/>
            <person name="Ngo R."/>
            <person name="Nguyen L."/>
            <person name="Nguyen N."/>
            <person name="Okwuonu G."/>
            <person name="Ongeri F."/>
            <person name="Pham C."/>
            <person name="Simmons D."/>
            <person name="Wilczek-Boney K."/>
            <person name="Hale W."/>
            <person name="Jakkamsetti A."/>
            <person name="Pham P."/>
            <person name="Ruth R."/>
            <person name="San Lucas F."/>
            <person name="Warren J."/>
            <person name="Zhang J."/>
            <person name="Zhao Z."/>
            <person name="Zhou C."/>
            <person name="Zhu D."/>
            <person name="Lee S."/>
            <person name="Bess C."/>
            <person name="Blankenburg K."/>
            <person name="Forbes L."/>
            <person name="Fu Q."/>
            <person name="Gubbala S."/>
            <person name="Hirani K."/>
            <person name="Jayaseelan J.C."/>
            <person name="Lara F."/>
            <person name="Munidasa M."/>
            <person name="Palculict T."/>
            <person name="Patil S."/>
            <person name="Pu L.-L."/>
            <person name="Saada N."/>
            <person name="Tang L."/>
            <person name="Weissenberger G."/>
            <person name="Zhu Y."/>
            <person name="Hemphill L."/>
            <person name="Shang Y."/>
            <person name="Youmans B."/>
            <person name="Ayvaz T."/>
            <person name="Ross M."/>
            <person name="Santibanez J."/>
            <person name="Aqrawi P."/>
            <person name="Gross S."/>
            <person name="Joshi V."/>
            <person name="Fowler G."/>
            <person name="Nazareth L."/>
            <person name="Reid J."/>
            <person name="Worley K."/>
            <person name="Petrosino J."/>
            <person name="Highlander S."/>
            <person name="Gibbs R."/>
        </authorList>
    </citation>
    <scope>NUCLEOTIDE SEQUENCE [LARGE SCALE GENOMIC DNA]</scope>
    <source>
        <strain evidence="7 8">DSM 11664</strain>
    </source>
</reference>
<dbReference type="RefSeq" id="WP_006352799.1">
    <property type="nucleotide sequence ID" value="NZ_ADNY01000067.1"/>
</dbReference>
<comment type="caution">
    <text evidence="7">The sequence shown here is derived from an EMBL/GenBank/DDBJ whole genome shotgun (WGS) entry which is preliminary data.</text>
</comment>
<dbReference type="PROSITE" id="PS00092">
    <property type="entry name" value="N6_MTASE"/>
    <property type="match status" value="1"/>
</dbReference>
<proteinExistence type="inferred from homology"/>
<dbReference type="PRINTS" id="PR00506">
    <property type="entry name" value="D21N6MTFRASE"/>
</dbReference>
<dbReference type="EMBL" id="ADNY01000067">
    <property type="protein sequence ID" value="EFG54700.1"/>
    <property type="molecule type" value="Genomic_DNA"/>
</dbReference>
<dbReference type="InterPro" id="IPR029063">
    <property type="entry name" value="SAM-dependent_MTases_sf"/>
</dbReference>
<keyword evidence="5" id="KW-0680">Restriction system</keyword>
<evidence type="ECO:0000256" key="5">
    <source>
        <dbReference type="ARBA" id="ARBA00022747"/>
    </source>
</evidence>
<dbReference type="InterPro" id="IPR002941">
    <property type="entry name" value="DNA_methylase_N4/N6"/>
</dbReference>
<evidence type="ECO:0000256" key="2">
    <source>
        <dbReference type="ARBA" id="ARBA00022603"/>
    </source>
</evidence>
<dbReference type="AlphaFoldDB" id="D4YVU1"/>
<gene>
    <name evidence="7" type="primary">mod</name>
    <name evidence="7" type="ORF">HMPREF0493_1652</name>
</gene>
<evidence type="ECO:0000313" key="8">
    <source>
        <dbReference type="Proteomes" id="UP000004069"/>
    </source>
</evidence>
<dbReference type="InterPro" id="IPR002295">
    <property type="entry name" value="N4/N6-MTase_EcoPI_Mod-like"/>
</dbReference>
<keyword evidence="2 7" id="KW-0489">Methyltransferase</keyword>
<dbReference type="Pfam" id="PF01555">
    <property type="entry name" value="N6_N4_Mtase"/>
    <property type="match status" value="1"/>
</dbReference>
<dbReference type="GO" id="GO:0032259">
    <property type="term" value="P:methylation"/>
    <property type="evidence" value="ECO:0007669"/>
    <property type="project" value="UniProtKB-KW"/>
</dbReference>